<name>A0A2S7VK64_PHOAN</name>
<dbReference type="Gene3D" id="2.40.50.100">
    <property type="match status" value="1"/>
</dbReference>
<dbReference type="PANTHER" id="PTHR30367">
    <property type="entry name" value="P-HYDROXYBENZOIC ACID EFFLUX PUMP SUBUNIT AAEA-RELATED"/>
    <property type="match status" value="1"/>
</dbReference>
<dbReference type="SUPFAM" id="SSF111369">
    <property type="entry name" value="HlyD-like secretion proteins"/>
    <property type="match status" value="2"/>
</dbReference>
<gene>
    <name evidence="4" type="ORF">BTO08_20170</name>
</gene>
<sequence>MANADTTFRRWMKGLIILFLLFMGYIIVADRHIPLTTESRVRGYVVQIAPEVSGNITSVSITNNQKVKKGEVLLTIDPSKYELAVDRAKLALQQSYEQEKSLLAQIEAAKANVATSQANYDNARNEYGRINKLAQKKLVSASMRDSAFAKDRSALSTLHASQQQLLAVKAKLGNNVSESTPVMSAKNALKQAELDLAHTKIIAPSNGVITNLQVDVGTMATANKPMLTFIPTSSMWVSADYREKSTALINKDSVAYVTYDALPGQVFNFHIANRDFGVAAAQETPNGQLSAVEVNNRWVRDAQRVRVNLTSDTPLPHQLFIGSRATVVIYSDNSLLWQTLASIQIRLASWLHYIY</sequence>
<evidence type="ECO:0000313" key="5">
    <source>
        <dbReference type="Proteomes" id="UP000238730"/>
    </source>
</evidence>
<comment type="similarity">
    <text evidence="1">Belongs to the membrane fusion protein (MFP) (TC 8.A.1) family.</text>
</comment>
<feature type="domain" description="Multidrug resistance protein MdtA-like barrel-sandwich hybrid" evidence="3">
    <location>
        <begin position="45"/>
        <end position="225"/>
    </location>
</feature>
<evidence type="ECO:0000256" key="1">
    <source>
        <dbReference type="ARBA" id="ARBA00009477"/>
    </source>
</evidence>
<proteinExistence type="inferred from homology"/>
<reference evidence="4 5" key="1">
    <citation type="submission" date="2016-12" db="EMBL/GenBank/DDBJ databases">
        <title>Diversity of luminous bacteria.</title>
        <authorList>
            <person name="Yoshizawa S."/>
            <person name="Kogure K."/>
        </authorList>
    </citation>
    <scope>NUCLEOTIDE SEQUENCE [LARGE SCALE GENOMIC DNA]</scope>
    <source>
        <strain evidence="4 5">LC1-200</strain>
    </source>
</reference>
<dbReference type="Gene3D" id="2.40.30.170">
    <property type="match status" value="1"/>
</dbReference>
<dbReference type="AlphaFoldDB" id="A0A2S7VK64"/>
<protein>
    <submittedName>
        <fullName evidence="4">Multidrug transporter</fullName>
    </submittedName>
</protein>
<evidence type="ECO:0000313" key="4">
    <source>
        <dbReference type="EMBL" id="PQJ62546.1"/>
    </source>
</evidence>
<dbReference type="OrthoDB" id="8958519at2"/>
<evidence type="ECO:0000259" key="3">
    <source>
        <dbReference type="Pfam" id="PF25917"/>
    </source>
</evidence>
<comment type="caution">
    <text evidence="4">The sequence shown here is derived from an EMBL/GenBank/DDBJ whole genome shotgun (WGS) entry which is preliminary data.</text>
</comment>
<dbReference type="PANTHER" id="PTHR30367:SF6">
    <property type="entry name" value="SECRETION PROTEIN-RELATED"/>
    <property type="match status" value="1"/>
</dbReference>
<dbReference type="RefSeq" id="WP_105062347.1">
    <property type="nucleotide sequence ID" value="NZ_MSCJ01000003.1"/>
</dbReference>
<dbReference type="InterPro" id="IPR050393">
    <property type="entry name" value="MFP_Efflux_Pump"/>
</dbReference>
<accession>A0A2S7VK64</accession>
<keyword evidence="2" id="KW-0175">Coiled coil</keyword>
<organism evidence="4 5">
    <name type="scientific">Photobacterium angustum</name>
    <dbReference type="NCBI Taxonomy" id="661"/>
    <lineage>
        <taxon>Bacteria</taxon>
        <taxon>Pseudomonadati</taxon>
        <taxon>Pseudomonadota</taxon>
        <taxon>Gammaproteobacteria</taxon>
        <taxon>Vibrionales</taxon>
        <taxon>Vibrionaceae</taxon>
        <taxon>Photobacterium</taxon>
    </lineage>
</organism>
<feature type="coiled-coil region" evidence="2">
    <location>
        <begin position="92"/>
        <end position="126"/>
    </location>
</feature>
<dbReference type="EMBL" id="MSCJ01000003">
    <property type="protein sequence ID" value="PQJ62546.1"/>
    <property type="molecule type" value="Genomic_DNA"/>
</dbReference>
<dbReference type="Pfam" id="PF25917">
    <property type="entry name" value="BSH_RND"/>
    <property type="match status" value="1"/>
</dbReference>
<dbReference type="InterPro" id="IPR058625">
    <property type="entry name" value="MdtA-like_BSH"/>
</dbReference>
<evidence type="ECO:0000256" key="2">
    <source>
        <dbReference type="SAM" id="Coils"/>
    </source>
</evidence>
<dbReference type="Proteomes" id="UP000238730">
    <property type="component" value="Unassembled WGS sequence"/>
</dbReference>